<evidence type="ECO:0000256" key="1">
    <source>
        <dbReference type="SAM" id="MobiDB-lite"/>
    </source>
</evidence>
<evidence type="ECO:0000313" key="2">
    <source>
        <dbReference type="EMBL" id="OYQ31690.1"/>
    </source>
</evidence>
<feature type="compositionally biased region" description="Basic and acidic residues" evidence="1">
    <location>
        <begin position="1"/>
        <end position="12"/>
    </location>
</feature>
<proteinExistence type="predicted"/>
<comment type="caution">
    <text evidence="2">The sequence shown here is derived from an EMBL/GenBank/DDBJ whole genome shotgun (WGS) entry which is preliminary data.</text>
</comment>
<reference evidence="2 3" key="1">
    <citation type="submission" date="2017-07" db="EMBL/GenBank/DDBJ databases">
        <title>Niveispirillum cyanobacteriorum sp. nov., isolated from cyanobacterial aggregates in a eutrophic lake.</title>
        <authorList>
            <person name="Cai H."/>
        </authorList>
    </citation>
    <scope>NUCLEOTIDE SEQUENCE [LARGE SCALE GENOMIC DNA]</scope>
    <source>
        <strain evidence="3">TH1-14</strain>
    </source>
</reference>
<protein>
    <submittedName>
        <fullName evidence="2">Uncharacterized protein</fullName>
    </submittedName>
</protein>
<sequence length="96" mass="9754">MGSGKPPDDDRPAPIADRPAQPFLPGSAADKMAKGEAPDPGGTDTSPGQCGCGAEGSGNIARRQDPSGARQADDPATMVTRKMADSVPPLCRLQIP</sequence>
<feature type="region of interest" description="Disordered" evidence="1">
    <location>
        <begin position="1"/>
        <end position="96"/>
    </location>
</feature>
<name>A0A255YTD1_9PROT</name>
<evidence type="ECO:0000313" key="3">
    <source>
        <dbReference type="Proteomes" id="UP000216998"/>
    </source>
</evidence>
<organism evidence="2 3">
    <name type="scientific">Niveispirillum lacus</name>
    <dbReference type="NCBI Taxonomy" id="1981099"/>
    <lineage>
        <taxon>Bacteria</taxon>
        <taxon>Pseudomonadati</taxon>
        <taxon>Pseudomonadota</taxon>
        <taxon>Alphaproteobacteria</taxon>
        <taxon>Rhodospirillales</taxon>
        <taxon>Azospirillaceae</taxon>
        <taxon>Niveispirillum</taxon>
    </lineage>
</organism>
<accession>A0A255YTD1</accession>
<gene>
    <name evidence="2" type="ORF">CHU95_21375</name>
</gene>
<dbReference type="EMBL" id="NOXU01000032">
    <property type="protein sequence ID" value="OYQ31690.1"/>
    <property type="molecule type" value="Genomic_DNA"/>
</dbReference>
<dbReference type="AlphaFoldDB" id="A0A255YTD1"/>
<dbReference type="Proteomes" id="UP000216998">
    <property type="component" value="Unassembled WGS sequence"/>
</dbReference>
<keyword evidence="3" id="KW-1185">Reference proteome</keyword>